<dbReference type="STRING" id="1776384.GCA_900086585_01354"/>
<dbReference type="Pfam" id="PF02567">
    <property type="entry name" value="PhzC-PhzF"/>
    <property type="match status" value="1"/>
</dbReference>
<feature type="active site" evidence="3">
    <location>
        <position position="53"/>
    </location>
</feature>
<dbReference type="Gene3D" id="3.10.310.10">
    <property type="entry name" value="Diaminopimelate Epimerase, Chain A, domain 1"/>
    <property type="match status" value="2"/>
</dbReference>
<dbReference type="PANTHER" id="PTHR13774:SF39">
    <property type="entry name" value="BIOSYNTHESIS PROTEIN, PUTATIVE-RELATED"/>
    <property type="match status" value="1"/>
</dbReference>
<accession>A0A415DW14</accession>
<dbReference type="NCBIfam" id="TIGR00654">
    <property type="entry name" value="PhzF_family"/>
    <property type="match status" value="1"/>
</dbReference>
<evidence type="ECO:0000256" key="3">
    <source>
        <dbReference type="PIRSR" id="PIRSR016184-1"/>
    </source>
</evidence>
<name>A0A415DW14_9FIRM</name>
<comment type="caution">
    <text evidence="4">The sequence shown here is derived from an EMBL/GenBank/DDBJ whole genome shotgun (WGS) entry which is preliminary data.</text>
</comment>
<evidence type="ECO:0000256" key="2">
    <source>
        <dbReference type="ARBA" id="ARBA00023235"/>
    </source>
</evidence>
<sequence length="297" mass="32374">MRRMSHMKFLIVDAFTETAFGGNPAGVVILPENADFSSDETMVKTAAELRYSETAFIKKLADNEFKIRYFTPAAEVDLCGHATIGSFCALMHLGIVSDNCRCINHTLAGDLCIDIKDGFVMMDMASPVEIAAIEDEAAIKELYEVMGAVYDPAKIKLLPKLISTGLPDIMMPLASQRDLNAMEPDMKALSALSARYEVTGVHAFTLDAEDDITAHARNFAPLYDIDEEAATGTSNGALTYYFYLNKIVQAKDHCKIIQGEKMNRPSVILTEINAEGTDCLIKVGGSAVILAEGEINI</sequence>
<dbReference type="OrthoDB" id="9788221at2"/>
<evidence type="ECO:0000256" key="1">
    <source>
        <dbReference type="ARBA" id="ARBA00008270"/>
    </source>
</evidence>
<dbReference type="GO" id="GO:0005737">
    <property type="term" value="C:cytoplasm"/>
    <property type="evidence" value="ECO:0007669"/>
    <property type="project" value="TreeGrafter"/>
</dbReference>
<dbReference type="InterPro" id="IPR003719">
    <property type="entry name" value="Phenazine_PhzF-like"/>
</dbReference>
<dbReference type="SUPFAM" id="SSF54506">
    <property type="entry name" value="Diaminopimelate epimerase-like"/>
    <property type="match status" value="1"/>
</dbReference>
<dbReference type="AlphaFoldDB" id="A0A415DW14"/>
<dbReference type="PANTHER" id="PTHR13774">
    <property type="entry name" value="PHENAZINE BIOSYNTHESIS PROTEIN"/>
    <property type="match status" value="1"/>
</dbReference>
<dbReference type="PIRSF" id="PIRSF016184">
    <property type="entry name" value="PhzC_PhzF"/>
    <property type="match status" value="1"/>
</dbReference>
<dbReference type="EMBL" id="QRMS01000006">
    <property type="protein sequence ID" value="RHJ84651.1"/>
    <property type="molecule type" value="Genomic_DNA"/>
</dbReference>
<keyword evidence="2" id="KW-0413">Isomerase</keyword>
<reference evidence="4 5" key="1">
    <citation type="submission" date="2018-08" db="EMBL/GenBank/DDBJ databases">
        <title>A genome reference for cultivated species of the human gut microbiota.</title>
        <authorList>
            <person name="Zou Y."/>
            <person name="Xue W."/>
            <person name="Luo G."/>
        </authorList>
    </citation>
    <scope>NUCLEOTIDE SEQUENCE [LARGE SCALE GENOMIC DNA]</scope>
    <source>
        <strain evidence="4 5">AM07-24</strain>
    </source>
</reference>
<organism evidence="4 5">
    <name type="scientific">Emergencia timonensis</name>
    <dbReference type="NCBI Taxonomy" id="1776384"/>
    <lineage>
        <taxon>Bacteria</taxon>
        <taxon>Bacillati</taxon>
        <taxon>Bacillota</taxon>
        <taxon>Clostridia</taxon>
        <taxon>Peptostreptococcales</taxon>
        <taxon>Anaerovoracaceae</taxon>
        <taxon>Emergencia</taxon>
    </lineage>
</organism>
<evidence type="ECO:0000313" key="5">
    <source>
        <dbReference type="Proteomes" id="UP000284841"/>
    </source>
</evidence>
<gene>
    <name evidence="4" type="ORF">DW099_16900</name>
</gene>
<evidence type="ECO:0000313" key="4">
    <source>
        <dbReference type="EMBL" id="RHJ84651.1"/>
    </source>
</evidence>
<keyword evidence="5" id="KW-1185">Reference proteome</keyword>
<comment type="similarity">
    <text evidence="1">Belongs to the PhzF family.</text>
</comment>
<proteinExistence type="inferred from homology"/>
<protein>
    <submittedName>
        <fullName evidence="4">PhzF family phenazine biosynthesis protein</fullName>
    </submittedName>
</protein>
<dbReference type="GO" id="GO:0016853">
    <property type="term" value="F:isomerase activity"/>
    <property type="evidence" value="ECO:0007669"/>
    <property type="project" value="UniProtKB-KW"/>
</dbReference>
<dbReference type="Proteomes" id="UP000284841">
    <property type="component" value="Unassembled WGS sequence"/>
</dbReference>